<dbReference type="EMBL" id="LAZR01025084">
    <property type="protein sequence ID" value="KKL73043.1"/>
    <property type="molecule type" value="Genomic_DNA"/>
</dbReference>
<dbReference type="AlphaFoldDB" id="A0A0F9EG24"/>
<organism evidence="1">
    <name type="scientific">marine sediment metagenome</name>
    <dbReference type="NCBI Taxonomy" id="412755"/>
    <lineage>
        <taxon>unclassified sequences</taxon>
        <taxon>metagenomes</taxon>
        <taxon>ecological metagenomes</taxon>
    </lineage>
</organism>
<evidence type="ECO:0000313" key="1">
    <source>
        <dbReference type="EMBL" id="KKL73043.1"/>
    </source>
</evidence>
<proteinExistence type="predicted"/>
<accession>A0A0F9EG24</accession>
<name>A0A0F9EG24_9ZZZZ</name>
<gene>
    <name evidence="1" type="ORF">LCGC14_2078840</name>
</gene>
<reference evidence="1" key="1">
    <citation type="journal article" date="2015" name="Nature">
        <title>Complex archaea that bridge the gap between prokaryotes and eukaryotes.</title>
        <authorList>
            <person name="Spang A."/>
            <person name="Saw J.H."/>
            <person name="Jorgensen S.L."/>
            <person name="Zaremba-Niedzwiedzka K."/>
            <person name="Martijn J."/>
            <person name="Lind A.E."/>
            <person name="van Eijk R."/>
            <person name="Schleper C."/>
            <person name="Guy L."/>
            <person name="Ettema T.J."/>
        </authorList>
    </citation>
    <scope>NUCLEOTIDE SEQUENCE</scope>
</reference>
<comment type="caution">
    <text evidence="1">The sequence shown here is derived from an EMBL/GenBank/DDBJ whole genome shotgun (WGS) entry which is preliminary data.</text>
</comment>
<dbReference type="Pfam" id="PF23992">
    <property type="entry name" value="Pam3_gp32"/>
    <property type="match status" value="1"/>
</dbReference>
<sequence length="114" mass="12915">MKNQDRKVYVTNKGGHSYEAAEKYGEIIYITEGTLNRFATNTLYRAFIDGMKDSQPDDFILITSMSIVNAIGAAVFARKHGCLNLLLYRSGEYILREIDIDSLIEEEEEIGDVI</sequence>
<protein>
    <submittedName>
        <fullName evidence="1">Uncharacterized protein</fullName>
    </submittedName>
</protein>
<dbReference type="InterPro" id="IPR057116">
    <property type="entry name" value="Pam3_gp32"/>
</dbReference>